<dbReference type="InterPro" id="IPR014001">
    <property type="entry name" value="Helicase_ATP-bd"/>
</dbReference>
<evidence type="ECO:0000256" key="4">
    <source>
        <dbReference type="ARBA" id="ARBA00022806"/>
    </source>
</evidence>
<keyword evidence="3" id="KW-0378">Hydrolase</keyword>
<comment type="similarity">
    <text evidence="7">Belongs to the DEAD box helicase family. DDX52/ROK1 subfamily.</text>
</comment>
<dbReference type="EC" id="3.6.4.13" evidence="1"/>
<sequence length="534" mass="60096">MAKDPSFLFAGVHFNKKKFANDFARFEVKKVKDDSVDDKSLFGTAEAVQENAAAPPPKKRKRNRKGVASDPVEGFNVFKSSQSEPDIPEEKTEKDEDGPSKEKKELFRQMERNAIFRKKHNIHVSGANVPSPLQNFAELKTRYGCKSYILRNMAKLGFKEPTPIQRQAIPVLLSGRECFACAPTGSGKTMAFVCPILMKLKNASNDGIRSVILCPTKELAIQTTREFKKLARGNKFRIKLVTKALVKTSDLSKMHCDVLISTPLRLWLAIRKRKMDLSRVEFLVLDESDKLFELGLLKQIDFVVKACSNPSIVRSLFSATLPDFVEDLARTIMHDAVRVIVGRKNTASELVKQKLVFAGSEEGKLIALRQSFAESLNPPVLIFVQSKERAKELYGELAFDNIRANVIHSDLSQIQRENAVDDFRSGKTWVLIATDVVARGMDFKGISCVINFDFPDSAAAYIHRIGRSGRAGRSGEAITFYTEEDIPYLRNIANVMTASGCEVPQWILSLPKRKWKKHRPRRESISAKPEDENE</sequence>
<evidence type="ECO:0000256" key="9">
    <source>
        <dbReference type="PROSITE-ProRule" id="PRU00552"/>
    </source>
</evidence>
<dbReference type="GO" id="GO:0003723">
    <property type="term" value="F:RNA binding"/>
    <property type="evidence" value="ECO:0007669"/>
    <property type="project" value="UniProtKB-KW"/>
</dbReference>
<dbReference type="Pfam" id="PF00270">
    <property type="entry name" value="DEAD"/>
    <property type="match status" value="1"/>
</dbReference>
<evidence type="ECO:0000313" key="15">
    <source>
        <dbReference type="Proteomes" id="UP000197138"/>
    </source>
</evidence>
<comment type="caution">
    <text evidence="14">The sequence shown here is derived from an EMBL/GenBank/DDBJ whole genome shotgun (WGS) entry which is preliminary data.</text>
</comment>
<dbReference type="Gene3D" id="3.40.50.300">
    <property type="entry name" value="P-loop containing nucleotide triphosphate hydrolases"/>
    <property type="match status" value="2"/>
</dbReference>
<dbReference type="CDD" id="cd17957">
    <property type="entry name" value="DEADc_DDX52"/>
    <property type="match status" value="1"/>
</dbReference>
<name>A0A218XCE6_PUNGR</name>
<organism evidence="14 15">
    <name type="scientific">Punica granatum</name>
    <name type="common">Pomegranate</name>
    <dbReference type="NCBI Taxonomy" id="22663"/>
    <lineage>
        <taxon>Eukaryota</taxon>
        <taxon>Viridiplantae</taxon>
        <taxon>Streptophyta</taxon>
        <taxon>Embryophyta</taxon>
        <taxon>Tracheophyta</taxon>
        <taxon>Spermatophyta</taxon>
        <taxon>Magnoliopsida</taxon>
        <taxon>eudicotyledons</taxon>
        <taxon>Gunneridae</taxon>
        <taxon>Pentapetalae</taxon>
        <taxon>rosids</taxon>
        <taxon>malvids</taxon>
        <taxon>Myrtales</taxon>
        <taxon>Lythraceae</taxon>
        <taxon>Punica</taxon>
    </lineage>
</organism>
<feature type="domain" description="Helicase ATP-binding" evidence="11">
    <location>
        <begin position="169"/>
        <end position="339"/>
    </location>
</feature>
<dbReference type="SMART" id="SM00490">
    <property type="entry name" value="HELICc"/>
    <property type="match status" value="1"/>
</dbReference>
<proteinExistence type="inferred from homology"/>
<dbReference type="SMART" id="SM00487">
    <property type="entry name" value="DEXDc"/>
    <property type="match status" value="1"/>
</dbReference>
<dbReference type="PROSITE" id="PS51192">
    <property type="entry name" value="HELICASE_ATP_BIND_1"/>
    <property type="match status" value="1"/>
</dbReference>
<dbReference type="InterPro" id="IPR044764">
    <property type="entry name" value="DDX52/Rok1_DEADc"/>
</dbReference>
<keyword evidence="5" id="KW-0067">ATP-binding</keyword>
<dbReference type="PROSITE" id="PS51195">
    <property type="entry name" value="Q_MOTIF"/>
    <property type="match status" value="1"/>
</dbReference>
<evidence type="ECO:0000256" key="8">
    <source>
        <dbReference type="ARBA" id="ARBA00047984"/>
    </source>
</evidence>
<evidence type="ECO:0000259" key="11">
    <source>
        <dbReference type="PROSITE" id="PS51192"/>
    </source>
</evidence>
<evidence type="ECO:0000256" key="1">
    <source>
        <dbReference type="ARBA" id="ARBA00012552"/>
    </source>
</evidence>
<feature type="compositionally biased region" description="Basic and acidic residues" evidence="10">
    <location>
        <begin position="88"/>
        <end position="103"/>
    </location>
</feature>
<evidence type="ECO:0000256" key="3">
    <source>
        <dbReference type="ARBA" id="ARBA00022801"/>
    </source>
</evidence>
<feature type="region of interest" description="Disordered" evidence="10">
    <location>
        <begin position="45"/>
        <end position="103"/>
    </location>
</feature>
<evidence type="ECO:0000313" key="14">
    <source>
        <dbReference type="EMBL" id="OWM82386.1"/>
    </source>
</evidence>
<dbReference type="AlphaFoldDB" id="A0A218XCE6"/>
<reference evidence="15" key="1">
    <citation type="journal article" date="2017" name="Plant J.">
        <title>The pomegranate (Punica granatum L.) genome and the genomics of punicalagin biosynthesis.</title>
        <authorList>
            <person name="Qin G."/>
            <person name="Xu C."/>
            <person name="Ming R."/>
            <person name="Tang H."/>
            <person name="Guyot R."/>
            <person name="Kramer E.M."/>
            <person name="Hu Y."/>
            <person name="Yi X."/>
            <person name="Qi Y."/>
            <person name="Xu X."/>
            <person name="Gao Z."/>
            <person name="Pan H."/>
            <person name="Jian J."/>
            <person name="Tian Y."/>
            <person name="Yue Z."/>
            <person name="Xu Y."/>
        </authorList>
    </citation>
    <scope>NUCLEOTIDE SEQUENCE [LARGE SCALE GENOMIC DNA]</scope>
    <source>
        <strain evidence="15">cv. Dabenzi</strain>
    </source>
</reference>
<dbReference type="InterPro" id="IPR050079">
    <property type="entry name" value="DEAD_box_RNA_helicase"/>
</dbReference>
<dbReference type="GO" id="GO:0003724">
    <property type="term" value="F:RNA helicase activity"/>
    <property type="evidence" value="ECO:0007669"/>
    <property type="project" value="UniProtKB-EC"/>
</dbReference>
<dbReference type="GO" id="GO:0030490">
    <property type="term" value="P:maturation of SSU-rRNA"/>
    <property type="evidence" value="ECO:0007669"/>
    <property type="project" value="InterPro"/>
</dbReference>
<keyword evidence="6" id="KW-0694">RNA-binding</keyword>
<gene>
    <name evidence="14" type="ORF">CDL15_Pgr001960</name>
</gene>
<dbReference type="GO" id="GO:0016787">
    <property type="term" value="F:hydrolase activity"/>
    <property type="evidence" value="ECO:0007669"/>
    <property type="project" value="UniProtKB-KW"/>
</dbReference>
<accession>A0A218XCE6</accession>
<comment type="catalytic activity">
    <reaction evidence="8">
        <text>ATP + H2O = ADP + phosphate + H(+)</text>
        <dbReference type="Rhea" id="RHEA:13065"/>
        <dbReference type="ChEBI" id="CHEBI:15377"/>
        <dbReference type="ChEBI" id="CHEBI:15378"/>
        <dbReference type="ChEBI" id="CHEBI:30616"/>
        <dbReference type="ChEBI" id="CHEBI:43474"/>
        <dbReference type="ChEBI" id="CHEBI:456216"/>
        <dbReference type="EC" id="3.6.4.13"/>
    </reaction>
</comment>
<dbReference type="InterPro" id="IPR001650">
    <property type="entry name" value="Helicase_C-like"/>
</dbReference>
<dbReference type="GO" id="GO:0005524">
    <property type="term" value="F:ATP binding"/>
    <property type="evidence" value="ECO:0007669"/>
    <property type="project" value="UniProtKB-KW"/>
</dbReference>
<feature type="short sequence motif" description="Q motif" evidence="9">
    <location>
        <begin position="138"/>
        <end position="166"/>
    </location>
</feature>
<dbReference type="PANTHER" id="PTHR47959:SF15">
    <property type="entry name" value="RNA HELICASE"/>
    <property type="match status" value="1"/>
</dbReference>
<feature type="domain" description="Helicase C-terminal" evidence="12">
    <location>
        <begin position="367"/>
        <end position="511"/>
    </location>
</feature>
<dbReference type="EMBL" id="MTKT01002011">
    <property type="protein sequence ID" value="OWM82386.1"/>
    <property type="molecule type" value="Genomic_DNA"/>
</dbReference>
<evidence type="ECO:0000259" key="12">
    <source>
        <dbReference type="PROSITE" id="PS51194"/>
    </source>
</evidence>
<protein>
    <recommendedName>
        <fullName evidence="1">RNA helicase</fullName>
        <ecNumber evidence="1">3.6.4.13</ecNumber>
    </recommendedName>
</protein>
<evidence type="ECO:0000256" key="10">
    <source>
        <dbReference type="SAM" id="MobiDB-lite"/>
    </source>
</evidence>
<evidence type="ECO:0000256" key="2">
    <source>
        <dbReference type="ARBA" id="ARBA00022741"/>
    </source>
</evidence>
<dbReference type="SUPFAM" id="SSF52540">
    <property type="entry name" value="P-loop containing nucleoside triphosphate hydrolases"/>
    <property type="match status" value="1"/>
</dbReference>
<dbReference type="PANTHER" id="PTHR47959">
    <property type="entry name" value="ATP-DEPENDENT RNA HELICASE RHLE-RELATED"/>
    <property type="match status" value="1"/>
</dbReference>
<keyword evidence="2" id="KW-0547">Nucleotide-binding</keyword>
<evidence type="ECO:0000256" key="6">
    <source>
        <dbReference type="ARBA" id="ARBA00022884"/>
    </source>
</evidence>
<feature type="domain" description="DEAD-box RNA helicase Q" evidence="13">
    <location>
        <begin position="138"/>
        <end position="166"/>
    </location>
</feature>
<evidence type="ECO:0000256" key="5">
    <source>
        <dbReference type="ARBA" id="ARBA00022840"/>
    </source>
</evidence>
<dbReference type="GO" id="GO:0005829">
    <property type="term" value="C:cytosol"/>
    <property type="evidence" value="ECO:0007669"/>
    <property type="project" value="TreeGrafter"/>
</dbReference>
<dbReference type="Proteomes" id="UP000197138">
    <property type="component" value="Unassembled WGS sequence"/>
</dbReference>
<keyword evidence="4" id="KW-0347">Helicase</keyword>
<evidence type="ECO:0000259" key="13">
    <source>
        <dbReference type="PROSITE" id="PS51195"/>
    </source>
</evidence>
<evidence type="ECO:0000256" key="7">
    <source>
        <dbReference type="ARBA" id="ARBA00024355"/>
    </source>
</evidence>
<dbReference type="InterPro" id="IPR011545">
    <property type="entry name" value="DEAD/DEAH_box_helicase_dom"/>
</dbReference>
<dbReference type="PROSITE" id="PS51194">
    <property type="entry name" value="HELICASE_CTER"/>
    <property type="match status" value="1"/>
</dbReference>
<dbReference type="Pfam" id="PF00271">
    <property type="entry name" value="Helicase_C"/>
    <property type="match status" value="1"/>
</dbReference>
<dbReference type="InterPro" id="IPR014014">
    <property type="entry name" value="RNA_helicase_DEAD_Q_motif"/>
</dbReference>
<dbReference type="InterPro" id="IPR027417">
    <property type="entry name" value="P-loop_NTPase"/>
</dbReference>
<dbReference type="CDD" id="cd18787">
    <property type="entry name" value="SF2_C_DEAD"/>
    <property type="match status" value="1"/>
</dbReference>